<feature type="transmembrane region" description="Helical" evidence="2">
    <location>
        <begin position="251"/>
        <end position="275"/>
    </location>
</feature>
<dbReference type="EMBL" id="BJVQ01000010">
    <property type="protein sequence ID" value="GEL46073.1"/>
    <property type="molecule type" value="Genomic_DNA"/>
</dbReference>
<evidence type="ECO:0000256" key="1">
    <source>
        <dbReference type="SAM" id="MobiDB-lite"/>
    </source>
</evidence>
<feature type="transmembrane region" description="Helical" evidence="2">
    <location>
        <begin position="225"/>
        <end position="245"/>
    </location>
</feature>
<evidence type="ECO:0008006" key="5">
    <source>
        <dbReference type="Google" id="ProtNLM"/>
    </source>
</evidence>
<sequence>MTITRTDLSDPSRSVVVCPYGDAMVREGSAARAGGGLPRVAVTIALVAWLLAGTATVLHVAAGGGMTAGDLLFTAVDVTVAAVYGTVGAVILSRRRHPVGWLVAFTGLAGGVSAVGGAWGTFAAGRPGVPPLDWLVGTFSWIWVPGTVALFTVVPWLARDRRLGPWAWAGVALGTGSALLLTGTRLLTPWSDAALAIGLVVVAGLVTAAATWWRFRRGPEAERRGLGVLAVATGIMAVSFVPLLLADPGPAAFLAIPVSHLVCQALFPAALLVTVLRNRLWGLDLAVSRATVAALLALVLAGVYALVTAGVSALAGTSTPGAQVAAAVGVVLLLQPVRGWLQTRVRHLVYGEATDPGRAALRLGRSLAGTGGAADLLDGLVGSVGESLRLESVRLATTDADPLAAAWGTPTSAPVHVPVVRGGVVVGDLAVTAPPGERLDARSHAALDQLQPVVAAGLALAAGRGTWSAPGTPRRPPACGSAARSGGSCTTGSGPGCPASASACRAR</sequence>
<keyword evidence="4" id="KW-1185">Reference proteome</keyword>
<name>A0A511FA16_9CELL</name>
<feature type="transmembrane region" description="Helical" evidence="2">
    <location>
        <begin position="166"/>
        <end position="187"/>
    </location>
</feature>
<dbReference type="AlphaFoldDB" id="A0A511FA16"/>
<feature type="transmembrane region" description="Helical" evidence="2">
    <location>
        <begin position="287"/>
        <end position="307"/>
    </location>
</feature>
<feature type="transmembrane region" description="Helical" evidence="2">
    <location>
        <begin position="99"/>
        <end position="122"/>
    </location>
</feature>
<feature type="transmembrane region" description="Helical" evidence="2">
    <location>
        <begin position="134"/>
        <end position="154"/>
    </location>
</feature>
<dbReference type="Proteomes" id="UP000321723">
    <property type="component" value="Unassembled WGS sequence"/>
</dbReference>
<feature type="transmembrane region" description="Helical" evidence="2">
    <location>
        <begin position="40"/>
        <end position="60"/>
    </location>
</feature>
<keyword evidence="2" id="KW-1133">Transmembrane helix</keyword>
<gene>
    <name evidence="3" type="ORF">CHO01_11890</name>
</gene>
<feature type="region of interest" description="Disordered" evidence="1">
    <location>
        <begin position="466"/>
        <end position="507"/>
    </location>
</feature>
<feature type="transmembrane region" description="Helical" evidence="2">
    <location>
        <begin position="313"/>
        <end position="334"/>
    </location>
</feature>
<accession>A0A511FA16</accession>
<feature type="transmembrane region" description="Helical" evidence="2">
    <location>
        <begin position="72"/>
        <end position="92"/>
    </location>
</feature>
<proteinExistence type="predicted"/>
<feature type="compositionally biased region" description="Low complexity" evidence="1">
    <location>
        <begin position="477"/>
        <end position="498"/>
    </location>
</feature>
<protein>
    <recommendedName>
        <fullName evidence="5">GAF domain-containing protein</fullName>
    </recommendedName>
</protein>
<evidence type="ECO:0000313" key="4">
    <source>
        <dbReference type="Proteomes" id="UP000321723"/>
    </source>
</evidence>
<evidence type="ECO:0000256" key="2">
    <source>
        <dbReference type="SAM" id="Phobius"/>
    </source>
</evidence>
<feature type="transmembrane region" description="Helical" evidence="2">
    <location>
        <begin position="193"/>
        <end position="213"/>
    </location>
</feature>
<comment type="caution">
    <text evidence="3">The sequence shown here is derived from an EMBL/GenBank/DDBJ whole genome shotgun (WGS) entry which is preliminary data.</text>
</comment>
<reference evidence="3 4" key="1">
    <citation type="submission" date="2019-07" db="EMBL/GenBank/DDBJ databases">
        <title>Whole genome shotgun sequence of Cellulomonas hominis NBRC 16055.</title>
        <authorList>
            <person name="Hosoyama A."/>
            <person name="Uohara A."/>
            <person name="Ohji S."/>
            <person name="Ichikawa N."/>
        </authorList>
    </citation>
    <scope>NUCLEOTIDE SEQUENCE [LARGE SCALE GENOMIC DNA]</scope>
    <source>
        <strain evidence="3 4">NBRC 16055</strain>
    </source>
</reference>
<evidence type="ECO:0000313" key="3">
    <source>
        <dbReference type="EMBL" id="GEL46073.1"/>
    </source>
</evidence>
<organism evidence="3 4">
    <name type="scientific">Cellulomonas hominis</name>
    <dbReference type="NCBI Taxonomy" id="156981"/>
    <lineage>
        <taxon>Bacteria</taxon>
        <taxon>Bacillati</taxon>
        <taxon>Actinomycetota</taxon>
        <taxon>Actinomycetes</taxon>
        <taxon>Micrococcales</taxon>
        <taxon>Cellulomonadaceae</taxon>
        <taxon>Cellulomonas</taxon>
    </lineage>
</organism>
<keyword evidence="2" id="KW-0472">Membrane</keyword>
<keyword evidence="2" id="KW-0812">Transmembrane</keyword>